<comment type="caution">
    <text evidence="2">The sequence shown here is derived from an EMBL/GenBank/DDBJ whole genome shotgun (WGS) entry which is preliminary data.</text>
</comment>
<dbReference type="EMBL" id="QUNO01000003">
    <property type="protein sequence ID" value="REH51811.1"/>
    <property type="molecule type" value="Genomic_DNA"/>
</dbReference>
<dbReference type="Proteomes" id="UP000256269">
    <property type="component" value="Unassembled WGS sequence"/>
</dbReference>
<proteinExistence type="predicted"/>
<evidence type="ECO:0000259" key="1">
    <source>
        <dbReference type="Pfam" id="PF26136"/>
    </source>
</evidence>
<dbReference type="Pfam" id="PF26136">
    <property type="entry name" value="SCO6045_C"/>
    <property type="match status" value="1"/>
</dbReference>
<dbReference type="OrthoDB" id="5382443at2"/>
<organism evidence="2 3">
    <name type="scientific">Kutzneria buriramensis</name>
    <dbReference type="NCBI Taxonomy" id="1045776"/>
    <lineage>
        <taxon>Bacteria</taxon>
        <taxon>Bacillati</taxon>
        <taxon>Actinomycetota</taxon>
        <taxon>Actinomycetes</taxon>
        <taxon>Pseudonocardiales</taxon>
        <taxon>Pseudonocardiaceae</taxon>
        <taxon>Kutzneria</taxon>
    </lineage>
</organism>
<accession>A0A3E0HZK7</accession>
<sequence>MTREAVAAQQASLLQALLADGPTPAGFDADRIRVQARALLAKRGRITRNLRPDLADELGDRFGPLFAEYALGHPKRDDTRARQDADNFGAWLVSNNHLVAPRRPWWRPRR</sequence>
<evidence type="ECO:0000313" key="2">
    <source>
        <dbReference type="EMBL" id="REH51811.1"/>
    </source>
</evidence>
<protein>
    <recommendedName>
        <fullName evidence="1">SCO6045-like C-terminal domain-containing protein</fullName>
    </recommendedName>
</protein>
<dbReference type="RefSeq" id="WP_116173851.1">
    <property type="nucleotide sequence ID" value="NZ_CP144375.1"/>
</dbReference>
<keyword evidence="3" id="KW-1185">Reference proteome</keyword>
<reference evidence="2 3" key="1">
    <citation type="submission" date="2018-08" db="EMBL/GenBank/DDBJ databases">
        <title>Genomic Encyclopedia of Archaeal and Bacterial Type Strains, Phase II (KMG-II): from individual species to whole genera.</title>
        <authorList>
            <person name="Goeker M."/>
        </authorList>
    </citation>
    <scope>NUCLEOTIDE SEQUENCE [LARGE SCALE GENOMIC DNA]</scope>
    <source>
        <strain evidence="2 3">DSM 45791</strain>
    </source>
</reference>
<dbReference type="InterPro" id="IPR058711">
    <property type="entry name" value="SCO6045-like_C"/>
</dbReference>
<gene>
    <name evidence="2" type="ORF">BCF44_103260</name>
</gene>
<dbReference type="AlphaFoldDB" id="A0A3E0HZK7"/>
<evidence type="ECO:0000313" key="3">
    <source>
        <dbReference type="Proteomes" id="UP000256269"/>
    </source>
</evidence>
<name>A0A3E0HZK7_9PSEU</name>
<feature type="domain" description="SCO6045-like C-terminal" evidence="1">
    <location>
        <begin position="7"/>
        <end position="93"/>
    </location>
</feature>